<sequence length="47" mass="5534">WQKSLEWALDFLKPTSGPAATLPDSLRREIIYYLYNNRLILLNKLKA</sequence>
<dbReference type="EMBL" id="BARV01044161">
    <property type="protein sequence ID" value="GAI69735.1"/>
    <property type="molecule type" value="Genomic_DNA"/>
</dbReference>
<reference evidence="1" key="1">
    <citation type="journal article" date="2014" name="Front. Microbiol.">
        <title>High frequency of phylogenetically diverse reductive dehalogenase-homologous genes in deep subseafloor sedimentary metagenomes.</title>
        <authorList>
            <person name="Kawai M."/>
            <person name="Futagami T."/>
            <person name="Toyoda A."/>
            <person name="Takaki Y."/>
            <person name="Nishi S."/>
            <person name="Hori S."/>
            <person name="Arai W."/>
            <person name="Tsubouchi T."/>
            <person name="Morono Y."/>
            <person name="Uchiyama I."/>
            <person name="Ito T."/>
            <person name="Fujiyama A."/>
            <person name="Inagaki F."/>
            <person name="Takami H."/>
        </authorList>
    </citation>
    <scope>NUCLEOTIDE SEQUENCE</scope>
    <source>
        <strain evidence="1">Expedition CK06-06</strain>
    </source>
</reference>
<accession>X1S2S0</accession>
<feature type="non-terminal residue" evidence="1">
    <location>
        <position position="1"/>
    </location>
</feature>
<organism evidence="1">
    <name type="scientific">marine sediment metagenome</name>
    <dbReference type="NCBI Taxonomy" id="412755"/>
    <lineage>
        <taxon>unclassified sequences</taxon>
        <taxon>metagenomes</taxon>
        <taxon>ecological metagenomes</taxon>
    </lineage>
</organism>
<evidence type="ECO:0000313" key="1">
    <source>
        <dbReference type="EMBL" id="GAI69735.1"/>
    </source>
</evidence>
<comment type="caution">
    <text evidence="1">The sequence shown here is derived from an EMBL/GenBank/DDBJ whole genome shotgun (WGS) entry which is preliminary data.</text>
</comment>
<proteinExistence type="predicted"/>
<protein>
    <submittedName>
        <fullName evidence="1">Uncharacterized protein</fullName>
    </submittedName>
</protein>
<dbReference type="AlphaFoldDB" id="X1S2S0"/>
<name>X1S2S0_9ZZZZ</name>
<gene>
    <name evidence="1" type="ORF">S06H3_65523</name>
</gene>